<feature type="domain" description="Redoxin" evidence="5">
    <location>
        <begin position="4"/>
        <end position="155"/>
    </location>
</feature>
<keyword evidence="4" id="KW-0676">Redox-active center</keyword>
<organism evidence="6 7">
    <name type="scientific">Paracoccus suum</name>
    <dbReference type="NCBI Taxonomy" id="2259340"/>
    <lineage>
        <taxon>Bacteria</taxon>
        <taxon>Pseudomonadati</taxon>
        <taxon>Pseudomonadota</taxon>
        <taxon>Alphaproteobacteria</taxon>
        <taxon>Rhodobacterales</taxon>
        <taxon>Paracoccaceae</taxon>
        <taxon>Paracoccus</taxon>
    </lineage>
</organism>
<dbReference type="EC" id="1.11.1.27" evidence="4"/>
<dbReference type="AlphaFoldDB" id="A0A344PGP5"/>
<dbReference type="GO" id="GO:0045454">
    <property type="term" value="P:cell redox homeostasis"/>
    <property type="evidence" value="ECO:0007669"/>
    <property type="project" value="TreeGrafter"/>
</dbReference>
<dbReference type="Gene3D" id="3.40.30.10">
    <property type="entry name" value="Glutaredoxin"/>
    <property type="match status" value="1"/>
</dbReference>
<proteinExistence type="inferred from homology"/>
<dbReference type="GO" id="GO:0042744">
    <property type="term" value="P:hydrogen peroxide catabolic process"/>
    <property type="evidence" value="ECO:0007669"/>
    <property type="project" value="TreeGrafter"/>
</dbReference>
<dbReference type="SUPFAM" id="SSF52833">
    <property type="entry name" value="Thioredoxin-like"/>
    <property type="match status" value="1"/>
</dbReference>
<dbReference type="GO" id="GO:0005737">
    <property type="term" value="C:cytoplasm"/>
    <property type="evidence" value="ECO:0007669"/>
    <property type="project" value="TreeGrafter"/>
</dbReference>
<dbReference type="PANTHER" id="PTHR10430">
    <property type="entry name" value="PEROXIREDOXIN"/>
    <property type="match status" value="1"/>
</dbReference>
<dbReference type="CDD" id="cd03013">
    <property type="entry name" value="PRX5_like"/>
    <property type="match status" value="1"/>
</dbReference>
<keyword evidence="1 4" id="KW-0575">Peroxidase</keyword>
<name>A0A344PGP5_9RHOB</name>
<dbReference type="InterPro" id="IPR036249">
    <property type="entry name" value="Thioredoxin-like_sf"/>
</dbReference>
<dbReference type="GO" id="GO:0034599">
    <property type="term" value="P:cellular response to oxidative stress"/>
    <property type="evidence" value="ECO:0007669"/>
    <property type="project" value="InterPro"/>
</dbReference>
<evidence type="ECO:0000256" key="1">
    <source>
        <dbReference type="ARBA" id="ARBA00022559"/>
    </source>
</evidence>
<dbReference type="GO" id="GO:0008379">
    <property type="term" value="F:thioredoxin peroxidase activity"/>
    <property type="evidence" value="ECO:0007669"/>
    <property type="project" value="InterPro"/>
</dbReference>
<dbReference type="OrthoDB" id="9800621at2"/>
<evidence type="ECO:0000313" key="7">
    <source>
        <dbReference type="Proteomes" id="UP000252023"/>
    </source>
</evidence>
<keyword evidence="4" id="KW-0049">Antioxidant</keyword>
<reference evidence="7" key="1">
    <citation type="submission" date="2018-07" db="EMBL/GenBank/DDBJ databases">
        <title>Genome sequencing of Paracoccus sp. SC2-6.</title>
        <authorList>
            <person name="Heo J."/>
            <person name="Kim S.-J."/>
            <person name="Kwon S.-W."/>
        </authorList>
    </citation>
    <scope>NUCLEOTIDE SEQUENCE [LARGE SCALE GENOMIC DNA]</scope>
    <source>
        <strain evidence="7">SC2-6</strain>
    </source>
</reference>
<dbReference type="Proteomes" id="UP000252023">
    <property type="component" value="Chromosome"/>
</dbReference>
<comment type="similarity">
    <text evidence="4">Belongs to the peroxiredoxin family. Prx5 subfamily.</text>
</comment>
<dbReference type="Pfam" id="PF08534">
    <property type="entry name" value="Redoxin"/>
    <property type="match status" value="1"/>
</dbReference>
<protein>
    <recommendedName>
        <fullName evidence="4">Glutathione-dependent peroxiredoxin</fullName>
        <ecNumber evidence="4">1.11.1.27</ecNumber>
    </recommendedName>
</protein>
<evidence type="ECO:0000256" key="3">
    <source>
        <dbReference type="PIRSR" id="PIRSR637944-1"/>
    </source>
</evidence>
<dbReference type="RefSeq" id="WP_114074870.1">
    <property type="nucleotide sequence ID" value="NZ_CP030918.1"/>
</dbReference>
<accession>A0A344PGP5</accession>
<gene>
    <name evidence="6" type="ORF">DRW48_01505</name>
</gene>
<keyword evidence="2 4" id="KW-0560">Oxidoreductase</keyword>
<dbReference type="EMBL" id="CP030918">
    <property type="protein sequence ID" value="AXC48550.1"/>
    <property type="molecule type" value="Genomic_DNA"/>
</dbReference>
<dbReference type="InterPro" id="IPR037944">
    <property type="entry name" value="PRX5-like"/>
</dbReference>
<evidence type="ECO:0000313" key="6">
    <source>
        <dbReference type="EMBL" id="AXC48550.1"/>
    </source>
</evidence>
<comment type="catalytic activity">
    <reaction evidence="4">
        <text>a hydroperoxide + 2 glutathione = an alcohol + glutathione disulfide + H2O</text>
        <dbReference type="Rhea" id="RHEA:62632"/>
        <dbReference type="ChEBI" id="CHEBI:15377"/>
        <dbReference type="ChEBI" id="CHEBI:30879"/>
        <dbReference type="ChEBI" id="CHEBI:35924"/>
        <dbReference type="ChEBI" id="CHEBI:57925"/>
        <dbReference type="ChEBI" id="CHEBI:58297"/>
        <dbReference type="EC" id="1.11.1.27"/>
    </reaction>
</comment>
<dbReference type="PANTHER" id="PTHR10430:SF16">
    <property type="entry name" value="PEROXIREDOXIN-5, MITOCHONDRIAL"/>
    <property type="match status" value="1"/>
</dbReference>
<feature type="active site" description="Cysteine sulfenic acid (-SOH) intermediate" evidence="3">
    <location>
        <position position="47"/>
    </location>
</feature>
<comment type="function">
    <text evidence="4">Thiol-specific peroxidase that catalyzes the reduction of hydrogen peroxide and organic hydroperoxides to water and alcohols, respectively. Plays a role in cell protection against oxidative stress by detoxifying peroxides.</text>
</comment>
<evidence type="ECO:0000256" key="4">
    <source>
        <dbReference type="RuleBase" id="RU366011"/>
    </source>
</evidence>
<evidence type="ECO:0000256" key="2">
    <source>
        <dbReference type="ARBA" id="ARBA00023002"/>
    </source>
</evidence>
<sequence>MTIKTGDRLPQVTVLKKGADGIESVDLSAIPGRVALFGVPGAFTSTCSNAHMPSFVKASGALRDAGISRIICVTVNDPHVADAWGRQTGAEAAGVEVMADADGSLTRAMGLEFDAPQAGLYGRSKRFSALVRDGVVEVLNLEANPGAFEVSGGDRLLTQV</sequence>
<dbReference type="InterPro" id="IPR013740">
    <property type="entry name" value="Redoxin"/>
</dbReference>
<evidence type="ECO:0000259" key="5">
    <source>
        <dbReference type="Pfam" id="PF08534"/>
    </source>
</evidence>
<dbReference type="KEGG" id="pars:DRW48_01505"/>
<keyword evidence="7" id="KW-1185">Reference proteome</keyword>